<organism evidence="2">
    <name type="scientific">Psychrobacter sp. (strain PRwf-1)</name>
    <dbReference type="NCBI Taxonomy" id="349106"/>
    <lineage>
        <taxon>Bacteria</taxon>
        <taxon>Pseudomonadati</taxon>
        <taxon>Pseudomonadota</taxon>
        <taxon>Gammaproteobacteria</taxon>
        <taxon>Moraxellales</taxon>
        <taxon>Moraxellaceae</taxon>
        <taxon>Psychrobacter</taxon>
    </lineage>
</organism>
<dbReference type="Pfam" id="PF14534">
    <property type="entry name" value="DUF4440"/>
    <property type="match status" value="1"/>
</dbReference>
<dbReference type="InterPro" id="IPR032710">
    <property type="entry name" value="NTF2-like_dom_sf"/>
</dbReference>
<dbReference type="eggNOG" id="COG4319">
    <property type="taxonomic scope" value="Bacteria"/>
</dbReference>
<name>A5WEC7_PSYWF</name>
<dbReference type="SUPFAM" id="SSF54427">
    <property type="entry name" value="NTF2-like"/>
    <property type="match status" value="1"/>
</dbReference>
<dbReference type="STRING" id="349106.PsycPRwf_1068"/>
<dbReference type="InterPro" id="IPR027843">
    <property type="entry name" value="DUF4440"/>
</dbReference>
<evidence type="ECO:0000313" key="2">
    <source>
        <dbReference type="EMBL" id="ABQ94018.1"/>
    </source>
</evidence>
<reference evidence="2" key="1">
    <citation type="submission" date="2007-05" db="EMBL/GenBank/DDBJ databases">
        <title>Complete sequence of chromosome of Psychrobacter sp. PRwf-1.</title>
        <authorList>
            <consortium name="US DOE Joint Genome Institute"/>
            <person name="Copeland A."/>
            <person name="Lucas S."/>
            <person name="Lapidus A."/>
            <person name="Barry K."/>
            <person name="Detter J.C."/>
            <person name="Glavina del Rio T."/>
            <person name="Hammon N."/>
            <person name="Israni S."/>
            <person name="Dalin E."/>
            <person name="Tice H."/>
            <person name="Pitluck S."/>
            <person name="Chain P."/>
            <person name="Malfatti S."/>
            <person name="Shin M."/>
            <person name="Vergez L."/>
            <person name="Schmutz J."/>
            <person name="Larimer F."/>
            <person name="Land M."/>
            <person name="Hauser L."/>
            <person name="Kyrpides N."/>
            <person name="Kim E."/>
            <person name="Tiedje J."/>
            <person name="Richardson P."/>
        </authorList>
    </citation>
    <scope>NUCLEOTIDE SEQUENCE [LARGE SCALE GENOMIC DNA]</scope>
    <source>
        <strain evidence="2">PRwf-1</strain>
    </source>
</reference>
<feature type="domain" description="DUF4440" evidence="1">
    <location>
        <begin position="5"/>
        <end position="110"/>
    </location>
</feature>
<gene>
    <name evidence="2" type="ordered locus">PsycPRwf_1068</name>
</gene>
<sequence length="121" mass="14317">MEQQISELEQQRFNYLLNKQYDEFAALCDADLRYVHSSGAIDDLSSYLQKLKSGFYEYQQLDYDINQVIDMQDYVMVTGDFYAQVLVDGQPISLKNRALCIWKKRGDEFKFFMYQGTPFTK</sequence>
<dbReference type="Gene3D" id="3.10.450.50">
    <property type="match status" value="1"/>
</dbReference>
<accession>A5WEC7</accession>
<dbReference type="AlphaFoldDB" id="A5WEC7"/>
<dbReference type="KEGG" id="prw:PsycPRwf_1068"/>
<evidence type="ECO:0000259" key="1">
    <source>
        <dbReference type="Pfam" id="PF14534"/>
    </source>
</evidence>
<dbReference type="HOGENOM" id="CLU_141608_1_1_6"/>
<dbReference type="EMBL" id="CP000713">
    <property type="protein sequence ID" value="ABQ94018.1"/>
    <property type="molecule type" value="Genomic_DNA"/>
</dbReference>
<proteinExistence type="predicted"/>
<protein>
    <recommendedName>
        <fullName evidence="1">DUF4440 domain-containing protein</fullName>
    </recommendedName>
</protein>